<dbReference type="GO" id="GO:0016787">
    <property type="term" value="F:hydrolase activity"/>
    <property type="evidence" value="ECO:0007669"/>
    <property type="project" value="UniProtKB-KW"/>
</dbReference>
<dbReference type="eggNOG" id="ENOG5032Z7J">
    <property type="taxonomic scope" value="Bacteria"/>
</dbReference>
<evidence type="ECO:0000313" key="2">
    <source>
        <dbReference type="EMBL" id="SFT89532.1"/>
    </source>
</evidence>
<dbReference type="GO" id="GO:0009236">
    <property type="term" value="P:cobalamin biosynthetic process"/>
    <property type="evidence" value="ECO:0007669"/>
    <property type="project" value="InterPro"/>
</dbReference>
<name>A0A1I7BQT3_9RHOB</name>
<proteinExistence type="predicted"/>
<dbReference type="RefSeq" id="WP_245601433.1">
    <property type="nucleotide sequence ID" value="NZ_FPAW01000011.1"/>
</dbReference>
<dbReference type="Proteomes" id="UP000182466">
    <property type="component" value="Unassembled WGS sequence"/>
</dbReference>
<dbReference type="Pfam" id="PF01890">
    <property type="entry name" value="CbiG_C"/>
    <property type="match status" value="1"/>
</dbReference>
<accession>A0A1I7BQT3</accession>
<evidence type="ECO:0000259" key="1">
    <source>
        <dbReference type="Pfam" id="PF01890"/>
    </source>
</evidence>
<feature type="domain" description="CobE/GbiG C-terminal" evidence="1">
    <location>
        <begin position="7"/>
        <end position="122"/>
    </location>
</feature>
<keyword evidence="2" id="KW-0378">Hydrolase</keyword>
<dbReference type="STRING" id="999627.SAMN05216236_111102"/>
<dbReference type="EMBL" id="FPAW01000011">
    <property type="protein sequence ID" value="SFT89532.1"/>
    <property type="molecule type" value="Genomic_DNA"/>
</dbReference>
<sequence length="127" mass="12894">MERDAVIVAGFGFRAAANIDSLQAALRMAAGSQRITALAAPTDKAQAASLAALGAHLNLPVHAVSARSIEQAQTLTNSSRIKTLRGTGSVAEAAALAVAGPNARLLAPRQISPDRLATCAVAIGEQK</sequence>
<dbReference type="SUPFAM" id="SSF159664">
    <property type="entry name" value="CobE/GbiG C-terminal domain-like"/>
    <property type="match status" value="1"/>
</dbReference>
<evidence type="ECO:0000313" key="3">
    <source>
        <dbReference type="Proteomes" id="UP000182466"/>
    </source>
</evidence>
<dbReference type="AlphaFoldDB" id="A0A1I7BQT3"/>
<organism evidence="2 3">
    <name type="scientific">Sedimentitalea nanhaiensis</name>
    <dbReference type="NCBI Taxonomy" id="999627"/>
    <lineage>
        <taxon>Bacteria</taxon>
        <taxon>Pseudomonadati</taxon>
        <taxon>Pseudomonadota</taxon>
        <taxon>Alphaproteobacteria</taxon>
        <taxon>Rhodobacterales</taxon>
        <taxon>Paracoccaceae</taxon>
        <taxon>Sedimentitalea</taxon>
    </lineage>
</organism>
<reference evidence="2 3" key="1">
    <citation type="submission" date="2016-10" db="EMBL/GenBank/DDBJ databases">
        <authorList>
            <person name="de Groot N.N."/>
        </authorList>
    </citation>
    <scope>NUCLEOTIDE SEQUENCE [LARGE SCALE GENOMIC DNA]</scope>
    <source>
        <strain evidence="2 3">CGMCC 1.10959</strain>
    </source>
</reference>
<dbReference type="InterPro" id="IPR036518">
    <property type="entry name" value="CobE/GbiG_C_sf"/>
</dbReference>
<dbReference type="InterPro" id="IPR002750">
    <property type="entry name" value="CobE/GbiG_C"/>
</dbReference>
<protein>
    <submittedName>
        <fullName evidence="2">Cobalt-precorrin 5A hydrolase</fullName>
    </submittedName>
</protein>
<gene>
    <name evidence="2" type="ORF">SAMN05216236_111102</name>
</gene>
<keyword evidence="3" id="KW-1185">Reference proteome</keyword>
<dbReference type="Gene3D" id="3.30.420.180">
    <property type="entry name" value="CobE/GbiG C-terminal domain"/>
    <property type="match status" value="1"/>
</dbReference>